<evidence type="ECO:0000313" key="1">
    <source>
        <dbReference type="EMBL" id="KAJ8337714.1"/>
    </source>
</evidence>
<dbReference type="AlphaFoldDB" id="A0A9Q1EF99"/>
<dbReference type="Proteomes" id="UP001152622">
    <property type="component" value="Chromosome 18"/>
</dbReference>
<protein>
    <submittedName>
        <fullName evidence="1">Uncharacterized protein</fullName>
    </submittedName>
</protein>
<dbReference type="EMBL" id="JAINUF010000018">
    <property type="protein sequence ID" value="KAJ8337714.1"/>
    <property type="molecule type" value="Genomic_DNA"/>
</dbReference>
<name>A0A9Q1EF99_SYNKA</name>
<gene>
    <name evidence="1" type="ORF">SKAU_G00366800</name>
</gene>
<dbReference type="OrthoDB" id="1100386at2759"/>
<reference evidence="1" key="1">
    <citation type="journal article" date="2023" name="Science">
        <title>Genome structures resolve the early diversification of teleost fishes.</title>
        <authorList>
            <person name="Parey E."/>
            <person name="Louis A."/>
            <person name="Montfort J."/>
            <person name="Bouchez O."/>
            <person name="Roques C."/>
            <person name="Iampietro C."/>
            <person name="Lluch J."/>
            <person name="Castinel A."/>
            <person name="Donnadieu C."/>
            <person name="Desvignes T."/>
            <person name="Floi Bucao C."/>
            <person name="Jouanno E."/>
            <person name="Wen M."/>
            <person name="Mejri S."/>
            <person name="Dirks R."/>
            <person name="Jansen H."/>
            <person name="Henkel C."/>
            <person name="Chen W.J."/>
            <person name="Zahm M."/>
            <person name="Cabau C."/>
            <person name="Klopp C."/>
            <person name="Thompson A.W."/>
            <person name="Robinson-Rechavi M."/>
            <person name="Braasch I."/>
            <person name="Lecointre G."/>
            <person name="Bobe J."/>
            <person name="Postlethwait J.H."/>
            <person name="Berthelot C."/>
            <person name="Roest Crollius H."/>
            <person name="Guiguen Y."/>
        </authorList>
    </citation>
    <scope>NUCLEOTIDE SEQUENCE</scope>
    <source>
        <strain evidence="1">WJC10195</strain>
    </source>
</reference>
<evidence type="ECO:0000313" key="2">
    <source>
        <dbReference type="Proteomes" id="UP001152622"/>
    </source>
</evidence>
<sequence>MEKLMSPSFFKSENVTEMYSDIITTTLPMTRHMELPEPVNFTVYHKKMDGTPITTGGQTEGRMTQAALFVLLSQQRHKLLAAAD</sequence>
<accession>A0A9Q1EF99</accession>
<proteinExistence type="predicted"/>
<organism evidence="1 2">
    <name type="scientific">Synaphobranchus kaupii</name>
    <name type="common">Kaup's arrowtooth eel</name>
    <dbReference type="NCBI Taxonomy" id="118154"/>
    <lineage>
        <taxon>Eukaryota</taxon>
        <taxon>Metazoa</taxon>
        <taxon>Chordata</taxon>
        <taxon>Craniata</taxon>
        <taxon>Vertebrata</taxon>
        <taxon>Euteleostomi</taxon>
        <taxon>Actinopterygii</taxon>
        <taxon>Neopterygii</taxon>
        <taxon>Teleostei</taxon>
        <taxon>Anguilliformes</taxon>
        <taxon>Synaphobranchidae</taxon>
        <taxon>Synaphobranchus</taxon>
    </lineage>
</organism>
<keyword evidence="2" id="KW-1185">Reference proteome</keyword>
<comment type="caution">
    <text evidence="1">The sequence shown here is derived from an EMBL/GenBank/DDBJ whole genome shotgun (WGS) entry which is preliminary data.</text>
</comment>